<protein>
    <submittedName>
        <fullName evidence="1">Uncharacterized protein</fullName>
    </submittedName>
</protein>
<proteinExistence type="predicted"/>
<dbReference type="AlphaFoldDB" id="A0AAV4YE24"/>
<comment type="caution">
    <text evidence="1">The sequence shown here is derived from an EMBL/GenBank/DDBJ whole genome shotgun (WGS) entry which is preliminary data.</text>
</comment>
<sequence length="232" mass="26285">MKYSPNWIKKAFLTDFFFFSILKEWKLCHVLNFLQEAVFGDDVEFPQICLSVSLVWQCGDPNSVALFHFQFQGLLGCSDCSVPPTVHLHLRVSIPCKNSTADGRTLQNLEHAAFLHNAEKESVEDLHLGVLFIRDLHDCSLAVTFASSGMIAQEQRQLRSSELVPTHFKEPTVVIINGWFISRGNCFFAILPGYYCFVCLLHEAIVFILCVEIGSFNCTSGLSKNFRNLQKK</sequence>
<keyword evidence="2" id="KW-1185">Reference proteome</keyword>
<accession>A0AAV4YE24</accession>
<name>A0AAV4YE24_CAEEX</name>
<organism evidence="1 2">
    <name type="scientific">Caerostris extrusa</name>
    <name type="common">Bark spider</name>
    <name type="synonym">Caerostris bankana</name>
    <dbReference type="NCBI Taxonomy" id="172846"/>
    <lineage>
        <taxon>Eukaryota</taxon>
        <taxon>Metazoa</taxon>
        <taxon>Ecdysozoa</taxon>
        <taxon>Arthropoda</taxon>
        <taxon>Chelicerata</taxon>
        <taxon>Arachnida</taxon>
        <taxon>Araneae</taxon>
        <taxon>Araneomorphae</taxon>
        <taxon>Entelegynae</taxon>
        <taxon>Araneoidea</taxon>
        <taxon>Araneidae</taxon>
        <taxon>Caerostris</taxon>
    </lineage>
</organism>
<dbReference type="Proteomes" id="UP001054945">
    <property type="component" value="Unassembled WGS sequence"/>
</dbReference>
<reference evidence="1 2" key="1">
    <citation type="submission" date="2021-06" db="EMBL/GenBank/DDBJ databases">
        <title>Caerostris extrusa draft genome.</title>
        <authorList>
            <person name="Kono N."/>
            <person name="Arakawa K."/>
        </authorList>
    </citation>
    <scope>NUCLEOTIDE SEQUENCE [LARGE SCALE GENOMIC DNA]</scope>
</reference>
<evidence type="ECO:0000313" key="1">
    <source>
        <dbReference type="EMBL" id="GIZ04646.1"/>
    </source>
</evidence>
<evidence type="ECO:0000313" key="2">
    <source>
        <dbReference type="Proteomes" id="UP001054945"/>
    </source>
</evidence>
<dbReference type="EMBL" id="BPLR01019118">
    <property type="protein sequence ID" value="GIZ04646.1"/>
    <property type="molecule type" value="Genomic_DNA"/>
</dbReference>
<gene>
    <name evidence="1" type="ORF">CEXT_164891</name>
</gene>